<dbReference type="GO" id="GO:0005852">
    <property type="term" value="C:eukaryotic translation initiation factor 3 complex"/>
    <property type="evidence" value="ECO:0007669"/>
    <property type="project" value="UniProtKB-UniRule"/>
</dbReference>
<dbReference type="EMBL" id="BFEA01000023">
    <property type="protein sequence ID" value="GBG61774.1"/>
    <property type="molecule type" value="Genomic_DNA"/>
</dbReference>
<proteinExistence type="inferred from homology"/>
<dbReference type="SMART" id="SM00360">
    <property type="entry name" value="RRM"/>
    <property type="match status" value="1"/>
</dbReference>
<comment type="similarity">
    <text evidence="5">Belongs to the eIF-3 subunit G family.</text>
</comment>
<dbReference type="InterPro" id="IPR035979">
    <property type="entry name" value="RBD_domain_sf"/>
</dbReference>
<dbReference type="SUPFAM" id="SSF54928">
    <property type="entry name" value="RNA-binding domain, RBD"/>
    <property type="match status" value="1"/>
</dbReference>
<keyword evidence="4 5" id="KW-0648">Protein biosynthesis</keyword>
<dbReference type="FunFam" id="3.30.70.330:FF:000342">
    <property type="entry name" value="Eukaryotic translation initiation factor 3 subunit G"/>
    <property type="match status" value="1"/>
</dbReference>
<dbReference type="GO" id="GO:0033290">
    <property type="term" value="C:eukaryotic 48S preinitiation complex"/>
    <property type="evidence" value="ECO:0007669"/>
    <property type="project" value="UniProtKB-UniRule"/>
</dbReference>
<dbReference type="Proteomes" id="UP000265515">
    <property type="component" value="Unassembled WGS sequence"/>
</dbReference>
<dbReference type="STRING" id="69332.A0A388JVD3"/>
<dbReference type="GO" id="GO:0003723">
    <property type="term" value="F:RNA binding"/>
    <property type="evidence" value="ECO:0007669"/>
    <property type="project" value="UniProtKB-UniRule"/>
</dbReference>
<dbReference type="CDD" id="cd12933">
    <property type="entry name" value="eIF3G"/>
    <property type="match status" value="1"/>
</dbReference>
<dbReference type="PROSITE" id="PS50102">
    <property type="entry name" value="RRM"/>
    <property type="match status" value="1"/>
</dbReference>
<protein>
    <recommendedName>
        <fullName evidence="5">Eukaryotic translation initiation factor 3 subunit G</fullName>
        <shortName evidence="5">eIF3g</shortName>
    </recommendedName>
    <alternativeName>
        <fullName evidence="5">Eukaryotic translation initiation factor 3 RNA-binding subunit</fullName>
        <shortName evidence="5">eIF-3 RNA-binding subunit</shortName>
    </alternativeName>
    <alternativeName>
        <fullName evidence="5">Eukaryotic translation initiation factor 3 subunit 4</fullName>
    </alternativeName>
</protein>
<dbReference type="Pfam" id="PF12353">
    <property type="entry name" value="eIF3g"/>
    <property type="match status" value="1"/>
</dbReference>
<dbReference type="OrthoDB" id="1749473at2759"/>
<dbReference type="InterPro" id="IPR034240">
    <property type="entry name" value="eIF3G_RRM"/>
</dbReference>
<dbReference type="InterPro" id="IPR012677">
    <property type="entry name" value="Nucleotide-bd_a/b_plait_sf"/>
</dbReference>
<evidence type="ECO:0000256" key="1">
    <source>
        <dbReference type="ARBA" id="ARBA00022490"/>
    </source>
</evidence>
<keyword evidence="2 5" id="KW-0396">Initiation factor</keyword>
<keyword evidence="10" id="KW-1185">Reference proteome</keyword>
<dbReference type="HAMAP" id="MF_03006">
    <property type="entry name" value="eIF3g"/>
    <property type="match status" value="1"/>
</dbReference>
<accession>A0A388JVD3</accession>
<dbReference type="Gene3D" id="3.30.70.330">
    <property type="match status" value="1"/>
</dbReference>
<dbReference type="GO" id="GO:0001732">
    <property type="term" value="P:formation of cytoplasmic translation initiation complex"/>
    <property type="evidence" value="ECO:0007669"/>
    <property type="project" value="UniProtKB-UniRule"/>
</dbReference>
<dbReference type="Gramene" id="GBG61774">
    <property type="protein sequence ID" value="GBG61774"/>
    <property type="gene ID" value="CBR_g23734"/>
</dbReference>
<comment type="subunit">
    <text evidence="5">Component of the eukaryotic translation initiation factor 3 (eIF-3) complex.</text>
</comment>
<keyword evidence="1 5" id="KW-0963">Cytoplasm</keyword>
<dbReference type="AlphaFoldDB" id="A0A388JVD3"/>
<gene>
    <name evidence="9" type="ORF">CBR_g23734</name>
</gene>
<comment type="function">
    <text evidence="5">RNA-binding component of the eukaryotic translation initiation factor 3 (eIF-3) complex, which is involved in protein synthesis of a specialized repertoire of mRNAs and, together with other initiation factors, stimulates binding of mRNA and methionyl-tRNAi to the 40S ribosome. The eIF-3 complex specifically targets and initiates translation of a subset of mRNAs involved in cell proliferation. This subunit can bind 18S rRNA.</text>
</comment>
<sequence>MAPPIDGRVRWGDDLDDDGDDGLEGVLPPIQVLGPDENGYKIVIEYRYNERDEKVKVTTKSRVKKQVKKMNKNVIKRRQWRKFGDAALVSGNQNVTIVSTEEIFLERVKGPSGGKEAEKNELAGLVASGNTSLIVCRICGKKGDHWTSKCPYKDLAKDGMFQDKAPTEDGAPGAASAGAAPGRGAYVPPSMRAGANKEGEGMRQRGRDDNSIRVTNLSEDTREADLMELFRPFGPISRIYVAFDRETGLSRGFAFINFVNRDDAIRAISKINGYGYDNLILKVEWATPREDKR</sequence>
<evidence type="ECO:0000259" key="8">
    <source>
        <dbReference type="PROSITE" id="PS50102"/>
    </source>
</evidence>
<evidence type="ECO:0000313" key="10">
    <source>
        <dbReference type="Proteomes" id="UP000265515"/>
    </source>
</evidence>
<dbReference type="PIRSF" id="PIRSF037949">
    <property type="entry name" value="Transl_init_eIF-3_RNA-bind"/>
    <property type="match status" value="1"/>
</dbReference>
<dbReference type="GO" id="GO:0003743">
    <property type="term" value="F:translation initiation factor activity"/>
    <property type="evidence" value="ECO:0007669"/>
    <property type="project" value="UniProtKB-UniRule"/>
</dbReference>
<dbReference type="InterPro" id="IPR017334">
    <property type="entry name" value="eIF3_g"/>
</dbReference>
<keyword evidence="3 6" id="KW-0694">RNA-binding</keyword>
<dbReference type="Pfam" id="PF00076">
    <property type="entry name" value="RRM_1"/>
    <property type="match status" value="1"/>
</dbReference>
<evidence type="ECO:0000256" key="5">
    <source>
        <dbReference type="HAMAP-Rule" id="MF_03006"/>
    </source>
</evidence>
<dbReference type="InterPro" id="IPR000504">
    <property type="entry name" value="RRM_dom"/>
</dbReference>
<feature type="domain" description="RRM" evidence="8">
    <location>
        <begin position="210"/>
        <end position="288"/>
    </location>
</feature>
<evidence type="ECO:0000256" key="6">
    <source>
        <dbReference type="PROSITE-ProRule" id="PRU00176"/>
    </source>
</evidence>
<evidence type="ECO:0000256" key="2">
    <source>
        <dbReference type="ARBA" id="ARBA00022540"/>
    </source>
</evidence>
<dbReference type="CDD" id="cd12408">
    <property type="entry name" value="RRM_eIF3G_like"/>
    <property type="match status" value="1"/>
</dbReference>
<reference evidence="9 10" key="1">
    <citation type="journal article" date="2018" name="Cell">
        <title>The Chara Genome: Secondary Complexity and Implications for Plant Terrestrialization.</title>
        <authorList>
            <person name="Nishiyama T."/>
            <person name="Sakayama H."/>
            <person name="Vries J.D."/>
            <person name="Buschmann H."/>
            <person name="Saint-Marcoux D."/>
            <person name="Ullrich K.K."/>
            <person name="Haas F.B."/>
            <person name="Vanderstraeten L."/>
            <person name="Becker D."/>
            <person name="Lang D."/>
            <person name="Vosolsobe S."/>
            <person name="Rombauts S."/>
            <person name="Wilhelmsson P.K.I."/>
            <person name="Janitza P."/>
            <person name="Kern R."/>
            <person name="Heyl A."/>
            <person name="Rumpler F."/>
            <person name="Villalobos L.I.A.C."/>
            <person name="Clay J.M."/>
            <person name="Skokan R."/>
            <person name="Toyoda A."/>
            <person name="Suzuki Y."/>
            <person name="Kagoshima H."/>
            <person name="Schijlen E."/>
            <person name="Tajeshwar N."/>
            <person name="Catarino B."/>
            <person name="Hetherington A.J."/>
            <person name="Saltykova A."/>
            <person name="Bonnot C."/>
            <person name="Breuninger H."/>
            <person name="Symeonidi A."/>
            <person name="Radhakrishnan G.V."/>
            <person name="Van Nieuwerburgh F."/>
            <person name="Deforce D."/>
            <person name="Chang C."/>
            <person name="Karol K.G."/>
            <person name="Hedrich R."/>
            <person name="Ulvskov P."/>
            <person name="Glockner G."/>
            <person name="Delwiche C.F."/>
            <person name="Petrasek J."/>
            <person name="Van de Peer Y."/>
            <person name="Friml J."/>
            <person name="Beilby M."/>
            <person name="Dolan L."/>
            <person name="Kohara Y."/>
            <person name="Sugano S."/>
            <person name="Fujiyama A."/>
            <person name="Delaux P.-M."/>
            <person name="Quint M."/>
            <person name="TheiBen G."/>
            <person name="Hagemann M."/>
            <person name="Harholt J."/>
            <person name="Dunand C."/>
            <person name="Zachgo S."/>
            <person name="Langdale J."/>
            <person name="Maumus F."/>
            <person name="Straeten D.V.D."/>
            <person name="Gould S.B."/>
            <person name="Rensing S.A."/>
        </authorList>
    </citation>
    <scope>NUCLEOTIDE SEQUENCE [LARGE SCALE GENOMIC DNA]</scope>
    <source>
        <strain evidence="9 10">S276</strain>
    </source>
</reference>
<feature type="compositionally biased region" description="Low complexity" evidence="7">
    <location>
        <begin position="170"/>
        <end position="185"/>
    </location>
</feature>
<organism evidence="9 10">
    <name type="scientific">Chara braunii</name>
    <name type="common">Braun's stonewort</name>
    <dbReference type="NCBI Taxonomy" id="69332"/>
    <lineage>
        <taxon>Eukaryota</taxon>
        <taxon>Viridiplantae</taxon>
        <taxon>Streptophyta</taxon>
        <taxon>Charophyceae</taxon>
        <taxon>Charales</taxon>
        <taxon>Characeae</taxon>
        <taxon>Chara</taxon>
    </lineage>
</organism>
<name>A0A388JVD3_CHABU</name>
<feature type="region of interest" description="Disordered" evidence="7">
    <location>
        <begin position="1"/>
        <end position="20"/>
    </location>
</feature>
<evidence type="ECO:0000256" key="3">
    <source>
        <dbReference type="ARBA" id="ARBA00022884"/>
    </source>
</evidence>
<evidence type="ECO:0000313" key="9">
    <source>
        <dbReference type="EMBL" id="GBG61774.1"/>
    </source>
</evidence>
<comment type="subcellular location">
    <subcellularLocation>
        <location evidence="5">Cytoplasm</location>
    </subcellularLocation>
</comment>
<dbReference type="InterPro" id="IPR024675">
    <property type="entry name" value="eIF3g_N"/>
</dbReference>
<dbReference type="OMA" id="ICQGDHF"/>
<evidence type="ECO:0000256" key="4">
    <source>
        <dbReference type="ARBA" id="ARBA00022917"/>
    </source>
</evidence>
<comment type="caution">
    <text evidence="9">The sequence shown here is derived from an EMBL/GenBank/DDBJ whole genome shotgun (WGS) entry which is preliminary data.</text>
</comment>
<dbReference type="PANTHER" id="PTHR10352">
    <property type="entry name" value="EUKARYOTIC TRANSLATION INITIATION FACTOR 3 SUBUNIT G"/>
    <property type="match status" value="1"/>
</dbReference>
<feature type="region of interest" description="Disordered" evidence="7">
    <location>
        <begin position="163"/>
        <end position="188"/>
    </location>
</feature>
<evidence type="ECO:0000256" key="7">
    <source>
        <dbReference type="SAM" id="MobiDB-lite"/>
    </source>
</evidence>
<dbReference type="GO" id="GO:0016282">
    <property type="term" value="C:eukaryotic 43S preinitiation complex"/>
    <property type="evidence" value="ECO:0007669"/>
    <property type="project" value="UniProtKB-UniRule"/>
</dbReference>